<feature type="region of interest" description="Disordered" evidence="6">
    <location>
        <begin position="64"/>
        <end position="94"/>
    </location>
</feature>
<accession>A0A226EYY0</accession>
<feature type="region of interest" description="Disordered" evidence="6">
    <location>
        <begin position="191"/>
        <end position="270"/>
    </location>
</feature>
<keyword evidence="1" id="KW-0479">Metal-binding</keyword>
<feature type="compositionally biased region" description="Basic and acidic residues" evidence="6">
    <location>
        <begin position="384"/>
        <end position="394"/>
    </location>
</feature>
<feature type="region of interest" description="Disordered" evidence="6">
    <location>
        <begin position="292"/>
        <end position="394"/>
    </location>
</feature>
<feature type="compositionally biased region" description="Basic and acidic residues" evidence="6">
    <location>
        <begin position="258"/>
        <end position="267"/>
    </location>
</feature>
<keyword evidence="2" id="KW-0677">Repeat</keyword>
<gene>
    <name evidence="8" type="ORF">Fcan01_02755</name>
</gene>
<dbReference type="PANTHER" id="PTHR24379:SF127">
    <property type="entry name" value="BLOODY FINGERS-RELATED"/>
    <property type="match status" value="1"/>
</dbReference>
<dbReference type="GO" id="GO:0000981">
    <property type="term" value="F:DNA-binding transcription factor activity, RNA polymerase II-specific"/>
    <property type="evidence" value="ECO:0007669"/>
    <property type="project" value="TreeGrafter"/>
</dbReference>
<evidence type="ECO:0000256" key="3">
    <source>
        <dbReference type="ARBA" id="ARBA00022771"/>
    </source>
</evidence>
<evidence type="ECO:0000256" key="5">
    <source>
        <dbReference type="PROSITE-ProRule" id="PRU00042"/>
    </source>
</evidence>
<dbReference type="InterPro" id="IPR013087">
    <property type="entry name" value="Znf_C2H2_type"/>
</dbReference>
<keyword evidence="4" id="KW-0862">Zinc</keyword>
<feature type="domain" description="C2H2-type" evidence="7">
    <location>
        <begin position="485"/>
        <end position="513"/>
    </location>
</feature>
<dbReference type="GO" id="GO:0000977">
    <property type="term" value="F:RNA polymerase II transcription regulatory region sequence-specific DNA binding"/>
    <property type="evidence" value="ECO:0007669"/>
    <property type="project" value="TreeGrafter"/>
</dbReference>
<dbReference type="Pfam" id="PF00096">
    <property type="entry name" value="zf-C2H2"/>
    <property type="match status" value="1"/>
</dbReference>
<organism evidence="8 9">
    <name type="scientific">Folsomia candida</name>
    <name type="common">Springtail</name>
    <dbReference type="NCBI Taxonomy" id="158441"/>
    <lineage>
        <taxon>Eukaryota</taxon>
        <taxon>Metazoa</taxon>
        <taxon>Ecdysozoa</taxon>
        <taxon>Arthropoda</taxon>
        <taxon>Hexapoda</taxon>
        <taxon>Collembola</taxon>
        <taxon>Entomobryomorpha</taxon>
        <taxon>Isotomoidea</taxon>
        <taxon>Isotomidae</taxon>
        <taxon>Proisotominae</taxon>
        <taxon>Folsomia</taxon>
    </lineage>
</organism>
<feature type="compositionally biased region" description="Basic residues" evidence="6">
    <location>
        <begin position="338"/>
        <end position="351"/>
    </location>
</feature>
<dbReference type="OMA" id="HEESEVN"/>
<dbReference type="PANTHER" id="PTHR24379">
    <property type="entry name" value="KRAB AND ZINC FINGER DOMAIN-CONTAINING"/>
    <property type="match status" value="1"/>
</dbReference>
<evidence type="ECO:0000256" key="6">
    <source>
        <dbReference type="SAM" id="MobiDB-lite"/>
    </source>
</evidence>
<name>A0A226EYY0_FOLCA</name>
<evidence type="ECO:0000313" key="9">
    <source>
        <dbReference type="Proteomes" id="UP000198287"/>
    </source>
</evidence>
<dbReference type="EMBL" id="LNIX01000001">
    <property type="protein sequence ID" value="OXA62031.1"/>
    <property type="molecule type" value="Genomic_DNA"/>
</dbReference>
<feature type="compositionally biased region" description="Basic and acidic residues" evidence="6">
    <location>
        <begin position="312"/>
        <end position="325"/>
    </location>
</feature>
<dbReference type="SMART" id="SM00355">
    <property type="entry name" value="ZnF_C2H2"/>
    <property type="match status" value="6"/>
</dbReference>
<proteinExistence type="predicted"/>
<feature type="region of interest" description="Disordered" evidence="6">
    <location>
        <begin position="1"/>
        <end position="27"/>
    </location>
</feature>
<evidence type="ECO:0000256" key="1">
    <source>
        <dbReference type="ARBA" id="ARBA00022723"/>
    </source>
</evidence>
<dbReference type="PROSITE" id="PS00028">
    <property type="entry name" value="ZINC_FINGER_C2H2_1"/>
    <property type="match status" value="4"/>
</dbReference>
<evidence type="ECO:0000256" key="2">
    <source>
        <dbReference type="ARBA" id="ARBA00022737"/>
    </source>
</evidence>
<dbReference type="AlphaFoldDB" id="A0A226EYY0"/>
<evidence type="ECO:0000256" key="4">
    <source>
        <dbReference type="ARBA" id="ARBA00022833"/>
    </source>
</evidence>
<keyword evidence="3 5" id="KW-0863">Zinc-finger</keyword>
<dbReference type="Gene3D" id="3.30.160.60">
    <property type="entry name" value="Classic Zinc Finger"/>
    <property type="match status" value="2"/>
</dbReference>
<comment type="caution">
    <text evidence="8">The sequence shown here is derived from an EMBL/GenBank/DDBJ whole genome shotgun (WGS) entry which is preliminary data.</text>
</comment>
<evidence type="ECO:0000313" key="8">
    <source>
        <dbReference type="EMBL" id="OXA62031.1"/>
    </source>
</evidence>
<protein>
    <submittedName>
        <fullName evidence="8">Fez family zinc finger protein 1</fullName>
    </submittedName>
</protein>
<dbReference type="GO" id="GO:0008270">
    <property type="term" value="F:zinc ion binding"/>
    <property type="evidence" value="ECO:0007669"/>
    <property type="project" value="UniProtKB-KW"/>
</dbReference>
<sequence length="581" mass="64395">MLISLKLTTPIPIKTESTDETPDSEESTAVPVFHEDDFDFCAGCKTPFRGAKIFNVPATSSAQVAEERSTESVGGDVPSQPRRGQQQAALDEGEERKVNEFYSFNVVTGELLHVTALQALLSVFELRLTKTAPGLNLQDVNDNLGFCQNCGTLISQLYKLHQEVAGLIQDGSVVSKLLQYEDLLTDNQETDFTAPKKRRKNTNKASNKVNGIMGGMMSDMDHDGSSSWNDDADEQHDPSWTNDDYDMGNNEDNSYENANHEESEVNIKPRLTPRSVGIKITSVASTKSVVVDDLSDSGDSGSRRRRSSTKNVDYRKVLEGQHIDGVDDDDDDEWNGDRRRKSSKTTARKKTGGVAPPTPSKKGRGRPSKANSRAKVVVPPPNARHKDSTFKSPADKARESTCTICHKLFPASYLTEHMNVAHNAVAGQPCLICGKVFENSYKAIKHLLTHVPEKAFGCSRCHDTFKTAEERNLHTSTHLDSDKKLECPKCPNSFTSLLLLNKHEAQKHRQTKSFLCSICAKLLTGKDEWIQHILSHGPFCCYYCKVFLRPGEYKKHVQTVHISRPKLTASSTGPIAEVTLD</sequence>
<dbReference type="GO" id="GO:0005634">
    <property type="term" value="C:nucleus"/>
    <property type="evidence" value="ECO:0007669"/>
    <property type="project" value="TreeGrafter"/>
</dbReference>
<evidence type="ECO:0000259" key="7">
    <source>
        <dbReference type="PROSITE" id="PS50157"/>
    </source>
</evidence>
<keyword evidence="9" id="KW-1185">Reference proteome</keyword>
<feature type="domain" description="C2H2-type" evidence="7">
    <location>
        <begin position="428"/>
        <end position="455"/>
    </location>
</feature>
<dbReference type="InterPro" id="IPR036236">
    <property type="entry name" value="Znf_C2H2_sf"/>
</dbReference>
<dbReference type="PROSITE" id="PS50157">
    <property type="entry name" value="ZINC_FINGER_C2H2_2"/>
    <property type="match status" value="2"/>
</dbReference>
<reference evidence="8 9" key="1">
    <citation type="submission" date="2015-12" db="EMBL/GenBank/DDBJ databases">
        <title>The genome of Folsomia candida.</title>
        <authorList>
            <person name="Faddeeva A."/>
            <person name="Derks M.F."/>
            <person name="Anvar Y."/>
            <person name="Smit S."/>
            <person name="Van Straalen N."/>
            <person name="Roelofs D."/>
        </authorList>
    </citation>
    <scope>NUCLEOTIDE SEQUENCE [LARGE SCALE GENOMIC DNA]</scope>
    <source>
        <strain evidence="8 9">VU population</strain>
        <tissue evidence="8">Whole body</tissue>
    </source>
</reference>
<dbReference type="Proteomes" id="UP000198287">
    <property type="component" value="Unassembled WGS sequence"/>
</dbReference>
<dbReference type="OrthoDB" id="4748970at2759"/>
<dbReference type="SUPFAM" id="SSF57667">
    <property type="entry name" value="beta-beta-alpha zinc fingers"/>
    <property type="match status" value="2"/>
</dbReference>